<dbReference type="Proteomes" id="UP000276603">
    <property type="component" value="Unassembled WGS sequence"/>
</dbReference>
<protein>
    <submittedName>
        <fullName evidence="1">Uncharacterized protein</fullName>
    </submittedName>
</protein>
<dbReference type="EMBL" id="RBCJ01000001">
    <property type="protein sequence ID" value="RKN83553.1"/>
    <property type="molecule type" value="Genomic_DNA"/>
</dbReference>
<dbReference type="RefSeq" id="WP_120710759.1">
    <property type="nucleotide sequence ID" value="NZ_RBCJ01000001.1"/>
</dbReference>
<name>A0A3B0CC49_9FLAO</name>
<accession>A0A3B0CC49</accession>
<sequence length="345" mass="40824">MEAQSPTQHIKRTERISRSIVQSGTTIPFQGRNTKTEGFTARSFSLSNITISPILSHCLLDESDVDLRELAQLMVDVTNHFSGDISTWKLEPLDSYEDLILRCAYRLRERARIDHIGIVQDAGLLLILKRYIGRRGTVYCIPLRPIFRLKWKNPSLFHILLSFVKELPYIGLFQTDESRVDWIWQFLFEEEVYQNKNGKVFSQNHSVKFFGRYETIFSEYTPRDWRILVSKYRPRKPLHKKIKQLLLRVDTIDFNVPLRLSIREQHESLFNHSESFLIVDDEDSEFTGSYIEMLNECSNEYDIISAYEHTIADKENMEPFNKDTRYQLNRLEEFLSELNQLLRQL</sequence>
<evidence type="ECO:0000313" key="1">
    <source>
        <dbReference type="EMBL" id="RKN83553.1"/>
    </source>
</evidence>
<dbReference type="AlphaFoldDB" id="A0A3B0CC49"/>
<organism evidence="1 2">
    <name type="scientific">Ulvibacterium marinum</name>
    <dbReference type="NCBI Taxonomy" id="2419782"/>
    <lineage>
        <taxon>Bacteria</taxon>
        <taxon>Pseudomonadati</taxon>
        <taxon>Bacteroidota</taxon>
        <taxon>Flavobacteriia</taxon>
        <taxon>Flavobacteriales</taxon>
        <taxon>Flavobacteriaceae</taxon>
        <taxon>Ulvibacterium</taxon>
    </lineage>
</organism>
<gene>
    <name evidence="1" type="ORF">D7Z94_06970</name>
</gene>
<comment type="caution">
    <text evidence="1">The sequence shown here is derived from an EMBL/GenBank/DDBJ whole genome shotgun (WGS) entry which is preliminary data.</text>
</comment>
<evidence type="ECO:0000313" key="2">
    <source>
        <dbReference type="Proteomes" id="UP000276603"/>
    </source>
</evidence>
<keyword evidence="2" id="KW-1185">Reference proteome</keyword>
<reference evidence="1 2" key="1">
    <citation type="submission" date="2018-10" db="EMBL/GenBank/DDBJ databases">
        <title>Ulvibacterium marinum gen. nov., sp. nov., a novel marine bacterium of the family Flavobacteriaceae, isolated from a culture of the green alga Ulva prolifera.</title>
        <authorList>
            <person name="Zhang Z."/>
        </authorList>
    </citation>
    <scope>NUCLEOTIDE SEQUENCE [LARGE SCALE GENOMIC DNA]</scope>
    <source>
        <strain evidence="1 2">CCMM003</strain>
    </source>
</reference>
<dbReference type="OrthoDB" id="1171368at2"/>
<proteinExistence type="predicted"/>